<organism evidence="2 3">
    <name type="scientific">Ideonella azotifigens</name>
    <dbReference type="NCBI Taxonomy" id="513160"/>
    <lineage>
        <taxon>Bacteria</taxon>
        <taxon>Pseudomonadati</taxon>
        <taxon>Pseudomonadota</taxon>
        <taxon>Betaproteobacteria</taxon>
        <taxon>Burkholderiales</taxon>
        <taxon>Sphaerotilaceae</taxon>
        <taxon>Ideonella</taxon>
    </lineage>
</organism>
<dbReference type="PIRSF" id="PIRSF017082">
    <property type="entry name" value="YflP"/>
    <property type="match status" value="1"/>
</dbReference>
<dbReference type="CDD" id="cd13579">
    <property type="entry name" value="PBP2_Bug_NagM"/>
    <property type="match status" value="1"/>
</dbReference>
<dbReference type="InterPro" id="IPR006311">
    <property type="entry name" value="TAT_signal"/>
</dbReference>
<reference evidence="3" key="1">
    <citation type="journal article" date="2019" name="Int. J. Syst. Evol. Microbiol.">
        <title>The Global Catalogue of Microorganisms (GCM) 10K type strain sequencing project: providing services to taxonomists for standard genome sequencing and annotation.</title>
        <authorList>
            <consortium name="The Broad Institute Genomics Platform"/>
            <consortium name="The Broad Institute Genome Sequencing Center for Infectious Disease"/>
            <person name="Wu L."/>
            <person name="Ma J."/>
        </authorList>
    </citation>
    <scope>NUCLEOTIDE SEQUENCE [LARGE SCALE GENOMIC DNA]</scope>
    <source>
        <strain evidence="3">JCM 15503</strain>
    </source>
</reference>
<dbReference type="RefSeq" id="WP_141289898.1">
    <property type="nucleotide sequence ID" value="NZ_BAAAEW010000003.1"/>
</dbReference>
<dbReference type="PROSITE" id="PS51318">
    <property type="entry name" value="TAT"/>
    <property type="match status" value="1"/>
</dbReference>
<protein>
    <submittedName>
        <fullName evidence="2">Tripartite tricarboxylate transporter substrate binding protein</fullName>
    </submittedName>
</protein>
<sequence length="327" mass="34203">MDLDRRQFLLATGGTLAAGALPGLAQAQNLETARIVVGFPPGGTTDAVARRMADKLRGNYAKVVLVDNKPGAGGRIGVDELRRNPPDGSTLLLTPASIITLYPHIFTKLPYTTDDVSPVSTACIISFAFGVGPAVPASVKNLKDYFAWVKANPAQAGYATPGAGTPPHFLGMLLSKESGVELNHVPYRGSAPGIQDLVGGQIPAMSSPIGDYLPHLASGKLRVLATSGPKRSRFTPDVPTYAEQGFPALQIQEWYGFFLPGKASPEAVTRAADAIRAAVAQPDVAEAFSQLGFEASAITPADMAKAVKAESAAWGPLVKRVGFTPEA</sequence>
<accession>A0ABP3UW28</accession>
<proteinExistence type="inferred from homology"/>
<gene>
    <name evidence="2" type="ORF">GCM10009107_04010</name>
</gene>
<dbReference type="SUPFAM" id="SSF53850">
    <property type="entry name" value="Periplasmic binding protein-like II"/>
    <property type="match status" value="1"/>
</dbReference>
<comment type="caution">
    <text evidence="2">The sequence shown here is derived from an EMBL/GenBank/DDBJ whole genome shotgun (WGS) entry which is preliminary data.</text>
</comment>
<dbReference type="Gene3D" id="3.40.190.150">
    <property type="entry name" value="Bordetella uptake gene, domain 1"/>
    <property type="match status" value="1"/>
</dbReference>
<comment type="similarity">
    <text evidence="1">Belongs to the UPF0065 (bug) family.</text>
</comment>
<dbReference type="Gene3D" id="3.40.190.10">
    <property type="entry name" value="Periplasmic binding protein-like II"/>
    <property type="match status" value="1"/>
</dbReference>
<dbReference type="PANTHER" id="PTHR42928:SF5">
    <property type="entry name" value="BLR1237 PROTEIN"/>
    <property type="match status" value="1"/>
</dbReference>
<dbReference type="Pfam" id="PF03401">
    <property type="entry name" value="TctC"/>
    <property type="match status" value="1"/>
</dbReference>
<name>A0ABP3UW28_9BURK</name>
<evidence type="ECO:0000256" key="1">
    <source>
        <dbReference type="ARBA" id="ARBA00006987"/>
    </source>
</evidence>
<evidence type="ECO:0000313" key="2">
    <source>
        <dbReference type="EMBL" id="GAA0741445.1"/>
    </source>
</evidence>
<dbReference type="InterPro" id="IPR005064">
    <property type="entry name" value="BUG"/>
</dbReference>
<dbReference type="PANTHER" id="PTHR42928">
    <property type="entry name" value="TRICARBOXYLATE-BINDING PROTEIN"/>
    <property type="match status" value="1"/>
</dbReference>
<keyword evidence="3" id="KW-1185">Reference proteome</keyword>
<dbReference type="Proteomes" id="UP001500279">
    <property type="component" value="Unassembled WGS sequence"/>
</dbReference>
<dbReference type="EMBL" id="BAAAEW010000003">
    <property type="protein sequence ID" value="GAA0741445.1"/>
    <property type="molecule type" value="Genomic_DNA"/>
</dbReference>
<dbReference type="InterPro" id="IPR042100">
    <property type="entry name" value="Bug_dom1"/>
</dbReference>
<evidence type="ECO:0000313" key="3">
    <source>
        <dbReference type="Proteomes" id="UP001500279"/>
    </source>
</evidence>